<gene>
    <name evidence="1" type="ORF">PROAA_320044</name>
</gene>
<dbReference type="InterPro" id="IPR003329">
    <property type="entry name" value="Cytidylyl_trans"/>
</dbReference>
<sequence length="229" mass="25012">MRILAVIPARGGSKGIPRKNICPLAGRPLIAYSILAAHAAKCLDRTVVSSDDDEILAVSRALGAEVLMRPAALADDQADTREVLLHVVREMAKTSYVPDAVMTLQPTSPLRTAAHIDDAIALFEADATADSLVSCIPVPHIFNPYSVMRKTPEGYLESFLDASQPTRRQDKEPAYARNGAAIYITRTGRLPEFIYGGRIIPYLMDEESSIDIDTPADLAAAERRLRDRI</sequence>
<accession>A0A1A8XXK0</accession>
<dbReference type="SUPFAM" id="SSF53448">
    <property type="entry name" value="Nucleotide-diphospho-sugar transferases"/>
    <property type="match status" value="1"/>
</dbReference>
<dbReference type="InterPro" id="IPR029044">
    <property type="entry name" value="Nucleotide-diphossugar_trans"/>
</dbReference>
<proteinExistence type="predicted"/>
<dbReference type="GO" id="GO:0008781">
    <property type="term" value="F:N-acylneuraminate cytidylyltransferase activity"/>
    <property type="evidence" value="ECO:0007669"/>
    <property type="project" value="TreeGrafter"/>
</dbReference>
<dbReference type="AlphaFoldDB" id="A0A1A8XXK0"/>
<dbReference type="RefSeq" id="WP_186411570.1">
    <property type="nucleotide sequence ID" value="NZ_FLQY01000246.1"/>
</dbReference>
<keyword evidence="2" id="KW-1185">Reference proteome</keyword>
<dbReference type="Gene3D" id="3.90.550.10">
    <property type="entry name" value="Spore Coat Polysaccharide Biosynthesis Protein SpsA, Chain A"/>
    <property type="match status" value="1"/>
</dbReference>
<dbReference type="Pfam" id="PF02348">
    <property type="entry name" value="CTP_transf_3"/>
    <property type="match status" value="1"/>
</dbReference>
<protein>
    <submittedName>
        <fullName evidence="1">CMP-N-acetylneuraminic acid synthetase</fullName>
    </submittedName>
</protein>
<dbReference type="EMBL" id="FLQY01000246">
    <property type="protein sequence ID" value="SBT09372.1"/>
    <property type="molecule type" value="Genomic_DNA"/>
</dbReference>
<dbReference type="PANTHER" id="PTHR21485:SF6">
    <property type="entry name" value="N-ACYLNEURAMINATE CYTIDYLYLTRANSFERASE-RELATED"/>
    <property type="match status" value="1"/>
</dbReference>
<evidence type="ECO:0000313" key="2">
    <source>
        <dbReference type="Proteomes" id="UP000199600"/>
    </source>
</evidence>
<dbReference type="CDD" id="cd02513">
    <property type="entry name" value="CMP-NeuAc_Synthase"/>
    <property type="match status" value="1"/>
</dbReference>
<organism evidence="1 2">
    <name type="scientific">Candidatus Propionivibrio aalborgensis</name>
    <dbReference type="NCBI Taxonomy" id="1860101"/>
    <lineage>
        <taxon>Bacteria</taxon>
        <taxon>Pseudomonadati</taxon>
        <taxon>Pseudomonadota</taxon>
        <taxon>Betaproteobacteria</taxon>
        <taxon>Rhodocyclales</taxon>
        <taxon>Rhodocyclaceae</taxon>
        <taxon>Propionivibrio</taxon>
    </lineage>
</organism>
<name>A0A1A8XXK0_9RHOO</name>
<dbReference type="Proteomes" id="UP000199600">
    <property type="component" value="Unassembled WGS sequence"/>
</dbReference>
<dbReference type="InterPro" id="IPR050793">
    <property type="entry name" value="CMP-NeuNAc_synthase"/>
</dbReference>
<dbReference type="PANTHER" id="PTHR21485">
    <property type="entry name" value="HAD SUPERFAMILY MEMBERS CMAS AND KDSC"/>
    <property type="match status" value="1"/>
</dbReference>
<evidence type="ECO:0000313" key="1">
    <source>
        <dbReference type="EMBL" id="SBT09372.1"/>
    </source>
</evidence>
<reference evidence="1 2" key="1">
    <citation type="submission" date="2016-06" db="EMBL/GenBank/DDBJ databases">
        <authorList>
            <person name="Kjaerup R.B."/>
            <person name="Dalgaard T.S."/>
            <person name="Juul-Madsen H.R."/>
        </authorList>
    </citation>
    <scope>NUCLEOTIDE SEQUENCE [LARGE SCALE GENOMIC DNA]</scope>
    <source>
        <strain evidence="1">2</strain>
    </source>
</reference>